<proteinExistence type="predicted"/>
<feature type="compositionally biased region" description="Basic and acidic residues" evidence="1">
    <location>
        <begin position="154"/>
        <end position="169"/>
    </location>
</feature>
<feature type="compositionally biased region" description="Basic and acidic residues" evidence="1">
    <location>
        <begin position="107"/>
        <end position="118"/>
    </location>
</feature>
<dbReference type="AlphaFoldDB" id="A0AA38VMP9"/>
<feature type="compositionally biased region" description="Basic and acidic residues" evidence="1">
    <location>
        <begin position="279"/>
        <end position="288"/>
    </location>
</feature>
<dbReference type="Proteomes" id="UP001174691">
    <property type="component" value="Unassembled WGS sequence"/>
</dbReference>
<dbReference type="EMBL" id="JANBVN010000029">
    <property type="protein sequence ID" value="KAJ9160912.1"/>
    <property type="molecule type" value="Genomic_DNA"/>
</dbReference>
<dbReference type="PANTHER" id="PTHR42023:SF1">
    <property type="entry name" value="BHLH DOMAIN-CONTAINING PROTEIN"/>
    <property type="match status" value="1"/>
</dbReference>
<feature type="region of interest" description="Disordered" evidence="1">
    <location>
        <begin position="76"/>
        <end position="327"/>
    </location>
</feature>
<feature type="compositionally biased region" description="Polar residues" evidence="1">
    <location>
        <begin position="262"/>
        <end position="278"/>
    </location>
</feature>
<feature type="region of interest" description="Disordered" evidence="1">
    <location>
        <begin position="1"/>
        <end position="60"/>
    </location>
</feature>
<evidence type="ECO:0000313" key="2">
    <source>
        <dbReference type="EMBL" id="KAJ9160912.1"/>
    </source>
</evidence>
<dbReference type="PANTHER" id="PTHR42023">
    <property type="entry name" value="BHLH DOMAIN-CONTAINING PROTEIN"/>
    <property type="match status" value="1"/>
</dbReference>
<organism evidence="2 3">
    <name type="scientific">Coniochaeta hoffmannii</name>
    <dbReference type="NCBI Taxonomy" id="91930"/>
    <lineage>
        <taxon>Eukaryota</taxon>
        <taxon>Fungi</taxon>
        <taxon>Dikarya</taxon>
        <taxon>Ascomycota</taxon>
        <taxon>Pezizomycotina</taxon>
        <taxon>Sordariomycetes</taxon>
        <taxon>Sordariomycetidae</taxon>
        <taxon>Coniochaetales</taxon>
        <taxon>Coniochaetaceae</taxon>
        <taxon>Coniochaeta</taxon>
    </lineage>
</organism>
<accession>A0AA38VMP9</accession>
<sequence>MATGYSYSIKGGPAPSRPPRDFADSLFETAPPIQEPPPRNPKRNHGRNPVAVLTGSLHSQPRAIANVYMASRALHKQQDMAETISPPSSPEPDYGRRSGQQPQGGPRHRDVSPIDADRQATVQAPRSTSRNGGDLRNSQQDRTNIPMMRRMRRKQSDAALREAQARERQVSNPTSAQQRGEVRYDAMTGEPTASAAGRPPQVRPAEYAQGLGISTGSSPPQRSPGAMMTAFGDRASHAPPPPVHSANPQTLAPGDAWVQPPSRFSVTTYATSAANTPRESLDDFDHSRPPVPETPLQYRESSPQVHQSAYMSSPYHQQPPPSAAAQQRVAAATIPNQQHPALRNNTAAAVAPRTTADRPDSVASSVNKSLPPAPPETTAGAARDRVAMINAQLQGLGNRRINITRSIKQMTELMPTDSILDSADVIHRRELEKRKVEALKLELAEVRREEYELGLKLHRAYKRMDRDDNYEPTTLWVRRVTG</sequence>
<feature type="region of interest" description="Disordered" evidence="1">
    <location>
        <begin position="347"/>
        <end position="382"/>
    </location>
</feature>
<feature type="compositionally biased region" description="Polar residues" evidence="1">
    <location>
        <begin position="299"/>
        <end position="311"/>
    </location>
</feature>
<gene>
    <name evidence="2" type="ORF">NKR19_g2756</name>
</gene>
<reference evidence="2" key="1">
    <citation type="submission" date="2022-07" db="EMBL/GenBank/DDBJ databases">
        <title>Fungi with potential for degradation of polypropylene.</title>
        <authorList>
            <person name="Gostincar C."/>
        </authorList>
    </citation>
    <scope>NUCLEOTIDE SEQUENCE</scope>
    <source>
        <strain evidence="2">EXF-13287</strain>
    </source>
</reference>
<keyword evidence="3" id="KW-1185">Reference proteome</keyword>
<name>A0AA38VMP9_9PEZI</name>
<protein>
    <submittedName>
        <fullName evidence="2">Uncharacterized protein</fullName>
    </submittedName>
</protein>
<feature type="compositionally biased region" description="Polar residues" evidence="1">
    <location>
        <begin position="120"/>
        <end position="143"/>
    </location>
</feature>
<comment type="caution">
    <text evidence="2">The sequence shown here is derived from an EMBL/GenBank/DDBJ whole genome shotgun (WGS) entry which is preliminary data.</text>
</comment>
<evidence type="ECO:0000313" key="3">
    <source>
        <dbReference type="Proteomes" id="UP001174691"/>
    </source>
</evidence>
<evidence type="ECO:0000256" key="1">
    <source>
        <dbReference type="SAM" id="MobiDB-lite"/>
    </source>
</evidence>